<protein>
    <recommendedName>
        <fullName evidence="1">YcaO domain-containing protein</fullName>
    </recommendedName>
</protein>
<dbReference type="RefSeq" id="WP_236890597.1">
    <property type="nucleotide sequence ID" value="NZ_AP024488.1"/>
</dbReference>
<evidence type="ECO:0000313" key="2">
    <source>
        <dbReference type="EMBL" id="BCS99254.1"/>
    </source>
</evidence>
<dbReference type="PANTHER" id="PTHR37809:SF1">
    <property type="entry name" value="RIBOSOMAL PROTEIN S12 METHYLTHIOTRANSFERASE ACCESSORY FACTOR YCAO"/>
    <property type="match status" value="1"/>
</dbReference>
<name>A0ABN6FA89_9BACT</name>
<dbReference type="Gene3D" id="3.30.1330.230">
    <property type="match status" value="1"/>
</dbReference>
<dbReference type="Proteomes" id="UP001320148">
    <property type="component" value="Chromosome"/>
</dbReference>
<evidence type="ECO:0000259" key="1">
    <source>
        <dbReference type="PROSITE" id="PS51664"/>
    </source>
</evidence>
<proteinExistence type="predicted"/>
<dbReference type="EMBL" id="AP024488">
    <property type="protein sequence ID" value="BCS99254.1"/>
    <property type="molecule type" value="Genomic_DNA"/>
</dbReference>
<organism evidence="2 3">
    <name type="scientific">Desulfoluna limicola</name>
    <dbReference type="NCBI Taxonomy" id="2810562"/>
    <lineage>
        <taxon>Bacteria</taxon>
        <taxon>Pseudomonadati</taxon>
        <taxon>Thermodesulfobacteriota</taxon>
        <taxon>Desulfobacteria</taxon>
        <taxon>Desulfobacterales</taxon>
        <taxon>Desulfolunaceae</taxon>
        <taxon>Desulfoluna</taxon>
    </lineage>
</organism>
<dbReference type="Gene3D" id="3.30.160.660">
    <property type="match status" value="1"/>
</dbReference>
<dbReference type="PANTHER" id="PTHR37809">
    <property type="entry name" value="RIBOSOMAL PROTEIN S12 METHYLTHIOTRANSFERASE ACCESSORY FACTOR YCAO"/>
    <property type="match status" value="1"/>
</dbReference>
<dbReference type="InterPro" id="IPR003776">
    <property type="entry name" value="YcaO-like_dom"/>
</dbReference>
<reference evidence="2 3" key="1">
    <citation type="submission" date="2021-02" db="EMBL/GenBank/DDBJ databases">
        <title>Complete genome of Desulfoluna sp. strain ASN36.</title>
        <authorList>
            <person name="Takahashi A."/>
            <person name="Kojima H."/>
            <person name="Fukui M."/>
        </authorList>
    </citation>
    <scope>NUCLEOTIDE SEQUENCE [LARGE SCALE GENOMIC DNA]</scope>
    <source>
        <strain evidence="2 3">ASN36</strain>
    </source>
</reference>
<dbReference type="PROSITE" id="PS51664">
    <property type="entry name" value="YCAO"/>
    <property type="match status" value="1"/>
</dbReference>
<evidence type="ECO:0000313" key="3">
    <source>
        <dbReference type="Proteomes" id="UP001320148"/>
    </source>
</evidence>
<keyword evidence="3" id="KW-1185">Reference proteome</keyword>
<dbReference type="Gene3D" id="3.30.40.250">
    <property type="match status" value="1"/>
</dbReference>
<gene>
    <name evidence="2" type="ORF">DSLASN_48860</name>
</gene>
<feature type="domain" description="YcaO" evidence="1">
    <location>
        <begin position="239"/>
        <end position="561"/>
    </location>
</feature>
<accession>A0ABN6FA89</accession>
<dbReference type="Pfam" id="PF02624">
    <property type="entry name" value="YcaO"/>
    <property type="match status" value="1"/>
</dbReference>
<sequence>MIDYRMKLTTTTAATGYFAVVPEGVESLEDVIAELRKAPMDGFMRQAALTMLGSKGKEGLTGMLAGADSLVKGLIYEACLALDTFEGLREALEAEGLSPEKIESPLVYGRFVAENGVSSHPWSGMLAENVDGLVELPYFSEAPSLAVDPDPTGPSEPLPVAAMAAEIRKVQPEMERVPASETASIAKAKLEVVGIFTEGEMRHQASLSPIALLRKWKVERRVSSGDLDYTLTGEQTSYGKGLSVVDARASLYMEIAERHSSYASIENERVVGTIQEHEVVKARFSELVASGRKALDPNALMLDVPYRDEPLHWMEGVTPTEAGEATILVPVQAVFLFMNLDEPNLFSSLGSTGLASGNTPDEARVSGLYEALEREAEATQAFDPSLCFELYTASDYLGPLLSAYRQEGIKLFFQELTGRLGIPCCKAMVVDHEGVVAKGCAVNLDARRAAVSAMTEVPFAFPGGEASGPPPLNPVPVHEEQLPDYSTGSAPGDRMLIEQLLAQEGFTPIYVDLTRKDLEIPVVKTLVPGFAYSADFDRFTRLSPKLLSCAAAMMKSKHCKG</sequence>